<evidence type="ECO:0000313" key="1">
    <source>
        <dbReference type="EMBL" id="CAI2196388.1"/>
    </source>
</evidence>
<dbReference type="InterPro" id="IPR019219">
    <property type="entry name" value="DUF2130"/>
</dbReference>
<feature type="non-terminal residue" evidence="1">
    <location>
        <position position="1"/>
    </location>
</feature>
<dbReference type="Proteomes" id="UP001153678">
    <property type="component" value="Unassembled WGS sequence"/>
</dbReference>
<evidence type="ECO:0000313" key="2">
    <source>
        <dbReference type="Proteomes" id="UP001153678"/>
    </source>
</evidence>
<comment type="caution">
    <text evidence="1">The sequence shown here is derived from an EMBL/GenBank/DDBJ whole genome shotgun (WGS) entry which is preliminary data.</text>
</comment>
<organism evidence="1 2">
    <name type="scientific">Funneliformis geosporum</name>
    <dbReference type="NCBI Taxonomy" id="1117311"/>
    <lineage>
        <taxon>Eukaryota</taxon>
        <taxon>Fungi</taxon>
        <taxon>Fungi incertae sedis</taxon>
        <taxon>Mucoromycota</taxon>
        <taxon>Glomeromycotina</taxon>
        <taxon>Glomeromycetes</taxon>
        <taxon>Glomerales</taxon>
        <taxon>Glomeraceae</taxon>
        <taxon>Funneliformis</taxon>
    </lineage>
</organism>
<accession>A0A9W4WZ68</accession>
<dbReference type="EMBL" id="CAMKVN010014144">
    <property type="protein sequence ID" value="CAI2196388.1"/>
    <property type="molecule type" value="Genomic_DNA"/>
</dbReference>
<dbReference type="AlphaFoldDB" id="A0A9W4WZ68"/>
<dbReference type="OrthoDB" id="2434851at2759"/>
<name>A0A9W4WZ68_9GLOM</name>
<reference evidence="1" key="1">
    <citation type="submission" date="2022-08" db="EMBL/GenBank/DDBJ databases">
        <authorList>
            <person name="Kallberg Y."/>
            <person name="Tangrot J."/>
            <person name="Rosling A."/>
        </authorList>
    </citation>
    <scope>NUCLEOTIDE SEQUENCE</scope>
    <source>
        <strain evidence="1">Wild A</strain>
    </source>
</reference>
<gene>
    <name evidence="1" type="ORF">FWILDA_LOCUS17554</name>
</gene>
<protein>
    <submittedName>
        <fullName evidence="1">10421_t:CDS:1</fullName>
    </submittedName>
</protein>
<keyword evidence="2" id="KW-1185">Reference proteome</keyword>
<proteinExistence type="predicted"/>
<dbReference type="Pfam" id="PF09903">
    <property type="entry name" value="DUF2130"/>
    <property type="match status" value="1"/>
</dbReference>
<sequence>TTKGSKEKGEELEKYIAEKLQETYNGADDISKITHVGTKADILQVVHNENHQTVGKIIYEIKNEDK</sequence>